<keyword evidence="2" id="KW-0217">Developmental protein</keyword>
<keyword evidence="5" id="KW-0287">Flowering</keyword>
<keyword evidence="4" id="KW-0175">Coiled coil</keyword>
<dbReference type="EMBL" id="JADCNM010000011">
    <property type="protein sequence ID" value="KAG0462960.1"/>
    <property type="molecule type" value="Genomic_DNA"/>
</dbReference>
<evidence type="ECO:0000313" key="8">
    <source>
        <dbReference type="Proteomes" id="UP000639772"/>
    </source>
</evidence>
<feature type="compositionally biased region" description="Polar residues" evidence="6">
    <location>
        <begin position="334"/>
        <end position="344"/>
    </location>
</feature>
<gene>
    <name evidence="7" type="ORF">HPP92_021436</name>
</gene>
<evidence type="ECO:0000313" key="7">
    <source>
        <dbReference type="EMBL" id="KAG0462960.1"/>
    </source>
</evidence>
<accession>A0A835Q2C5</accession>
<evidence type="ECO:0008006" key="9">
    <source>
        <dbReference type="Google" id="ProtNLM"/>
    </source>
</evidence>
<dbReference type="PANTHER" id="PTHR33405:SF18">
    <property type="entry name" value="PROTEIN FLX-LIKE 4"/>
    <property type="match status" value="1"/>
</dbReference>
<evidence type="ECO:0000256" key="4">
    <source>
        <dbReference type="ARBA" id="ARBA00023054"/>
    </source>
</evidence>
<feature type="compositionally biased region" description="Pro residues" evidence="6">
    <location>
        <begin position="353"/>
        <end position="367"/>
    </location>
</feature>
<comment type="caution">
    <text evidence="7">The sequence shown here is derived from an EMBL/GenBank/DDBJ whole genome shotgun (WGS) entry which is preliminary data.</text>
</comment>
<evidence type="ECO:0000256" key="1">
    <source>
        <dbReference type="ARBA" id="ARBA00005405"/>
    </source>
</evidence>
<dbReference type="GO" id="GO:0030154">
    <property type="term" value="P:cell differentiation"/>
    <property type="evidence" value="ECO:0007669"/>
    <property type="project" value="UniProtKB-KW"/>
</dbReference>
<dbReference type="AlphaFoldDB" id="A0A835Q2C5"/>
<organism evidence="7 8">
    <name type="scientific">Vanilla planifolia</name>
    <name type="common">Vanilla</name>
    <dbReference type="NCBI Taxonomy" id="51239"/>
    <lineage>
        <taxon>Eukaryota</taxon>
        <taxon>Viridiplantae</taxon>
        <taxon>Streptophyta</taxon>
        <taxon>Embryophyta</taxon>
        <taxon>Tracheophyta</taxon>
        <taxon>Spermatophyta</taxon>
        <taxon>Magnoliopsida</taxon>
        <taxon>Liliopsida</taxon>
        <taxon>Asparagales</taxon>
        <taxon>Orchidaceae</taxon>
        <taxon>Vanilloideae</taxon>
        <taxon>Vanilleae</taxon>
        <taxon>Vanilla</taxon>
    </lineage>
</organism>
<dbReference type="Proteomes" id="UP000639772">
    <property type="component" value="Chromosome 11"/>
</dbReference>
<evidence type="ECO:0000256" key="5">
    <source>
        <dbReference type="ARBA" id="ARBA00023089"/>
    </source>
</evidence>
<feature type="region of interest" description="Disordered" evidence="6">
    <location>
        <begin position="330"/>
        <end position="367"/>
    </location>
</feature>
<name>A0A835Q2C5_VANPL</name>
<dbReference type="PANTHER" id="PTHR33405">
    <property type="entry name" value="PROTEIN FLX-LIKE 2"/>
    <property type="match status" value="1"/>
</dbReference>
<protein>
    <recommendedName>
        <fullName evidence="9">Protein FLX-like 4</fullName>
    </recommendedName>
</protein>
<evidence type="ECO:0000256" key="3">
    <source>
        <dbReference type="ARBA" id="ARBA00022782"/>
    </source>
</evidence>
<dbReference type="InterPro" id="IPR040353">
    <property type="entry name" value="FLX/FLX-like"/>
</dbReference>
<dbReference type="GO" id="GO:0009908">
    <property type="term" value="P:flower development"/>
    <property type="evidence" value="ECO:0007669"/>
    <property type="project" value="UniProtKB-KW"/>
</dbReference>
<proteinExistence type="inferred from homology"/>
<sequence length="367" mass="38964">MASRGHIPSPFLGKSVQVPGLMRHGPLSGYPPSTHRPLEAVAAAEQKVAVQEAEMDRLALENRRLAASHVALRHELVATQQELQRIHSHIGNIHNDSDIQVRGFLEKLAKAEADASASETVRKELQQAHLEAQSLVAQRQEIATEIQHLTEGLQKAKLDVKRLPEMHAEIEALRQEHQQLRASFEYEKHLNKEQVEQMCGMEKNLITMAKEIEKLRADVLSVEKAARVTYGTGASVYPSTGQAYAGYPDQAYPQGSVYAENTHGLTGRHPSSGYSHAGVAGYPQGYGMGPSPVPSGVAVQGVNPYGSSTGGVYADGPVMGFTPVAGGSQGVGTGNSSAGVNTGSHDGVGVGAPPLPPGPPPPAAGWR</sequence>
<comment type="similarity">
    <text evidence="1">Belongs to the FLX family.</text>
</comment>
<reference evidence="7 8" key="1">
    <citation type="journal article" date="2020" name="Nat. Food">
        <title>A phased Vanilla planifolia genome enables genetic improvement of flavour and production.</title>
        <authorList>
            <person name="Hasing T."/>
            <person name="Tang H."/>
            <person name="Brym M."/>
            <person name="Khazi F."/>
            <person name="Huang T."/>
            <person name="Chambers A.H."/>
        </authorList>
    </citation>
    <scope>NUCLEOTIDE SEQUENCE [LARGE SCALE GENOMIC DNA]</scope>
    <source>
        <tissue evidence="7">Leaf</tissue>
    </source>
</reference>
<dbReference type="OrthoDB" id="1899348at2759"/>
<evidence type="ECO:0000256" key="2">
    <source>
        <dbReference type="ARBA" id="ARBA00022473"/>
    </source>
</evidence>
<keyword evidence="3" id="KW-0221">Differentiation</keyword>
<evidence type="ECO:0000256" key="6">
    <source>
        <dbReference type="SAM" id="MobiDB-lite"/>
    </source>
</evidence>